<protein>
    <submittedName>
        <fullName evidence="20">Polycystic kidney disease 1 like 2a</fullName>
    </submittedName>
</protein>
<dbReference type="Proteomes" id="UP000472265">
    <property type="component" value="Chromosome 4"/>
</dbReference>
<dbReference type="Pfam" id="PF00059">
    <property type="entry name" value="Lectin_C"/>
    <property type="match status" value="1"/>
</dbReference>
<feature type="transmembrane region" description="Helical" evidence="14">
    <location>
        <begin position="1561"/>
        <end position="1578"/>
    </location>
</feature>
<dbReference type="PROSITE" id="PS50041">
    <property type="entry name" value="C_TYPE_LECTIN_2"/>
    <property type="match status" value="1"/>
</dbReference>
<dbReference type="InterPro" id="IPR036392">
    <property type="entry name" value="PLAT/LH2_dom_sf"/>
</dbReference>
<feature type="transmembrane region" description="Helical" evidence="14">
    <location>
        <begin position="1610"/>
        <end position="1630"/>
    </location>
</feature>
<evidence type="ECO:0000256" key="9">
    <source>
        <dbReference type="ARBA" id="ARBA00023157"/>
    </source>
</evidence>
<dbReference type="PROSITE" id="PS50228">
    <property type="entry name" value="SUEL_LECTIN"/>
    <property type="match status" value="1"/>
</dbReference>
<feature type="transmembrane region" description="Helical" evidence="14">
    <location>
        <begin position="1193"/>
        <end position="1226"/>
    </location>
</feature>
<dbReference type="SMART" id="SM00034">
    <property type="entry name" value="CLECT"/>
    <property type="match status" value="1"/>
</dbReference>
<keyword evidence="4 15" id="KW-0732">Signal</keyword>
<reference evidence="20" key="3">
    <citation type="submission" date="2025-09" db="UniProtKB">
        <authorList>
            <consortium name="Ensembl"/>
        </authorList>
    </citation>
    <scope>IDENTIFICATION</scope>
</reference>
<dbReference type="GO" id="GO:0005262">
    <property type="term" value="F:calcium channel activity"/>
    <property type="evidence" value="ECO:0007669"/>
    <property type="project" value="TreeGrafter"/>
</dbReference>
<dbReference type="InterPro" id="IPR035986">
    <property type="entry name" value="PKD_dom_sf"/>
</dbReference>
<evidence type="ECO:0000256" key="13">
    <source>
        <dbReference type="SAM" id="MobiDB-lite"/>
    </source>
</evidence>
<feature type="transmembrane region" description="Helical" evidence="14">
    <location>
        <begin position="707"/>
        <end position="727"/>
    </location>
</feature>
<dbReference type="Gene3D" id="2.60.220.50">
    <property type="match status" value="1"/>
</dbReference>
<dbReference type="PROSITE" id="PS50095">
    <property type="entry name" value="PLAT"/>
    <property type="match status" value="1"/>
</dbReference>
<dbReference type="InterPro" id="IPR051223">
    <property type="entry name" value="Polycystin"/>
</dbReference>
<evidence type="ECO:0000256" key="12">
    <source>
        <dbReference type="PROSITE-ProRule" id="PRU00152"/>
    </source>
</evidence>
<feature type="compositionally biased region" description="Polar residues" evidence="13">
    <location>
        <begin position="989"/>
        <end position="1008"/>
    </location>
</feature>
<feature type="domain" description="PLAT" evidence="17">
    <location>
        <begin position="752"/>
        <end position="869"/>
    </location>
</feature>
<evidence type="ECO:0000256" key="11">
    <source>
        <dbReference type="PIRSR" id="PIRSR603915-2"/>
    </source>
</evidence>
<dbReference type="GO" id="GO:0016020">
    <property type="term" value="C:membrane"/>
    <property type="evidence" value="ECO:0007669"/>
    <property type="project" value="UniProtKB-SubCell"/>
</dbReference>
<comment type="subcellular location">
    <subcellularLocation>
        <location evidence="1">Membrane</location>
        <topology evidence="1">Multi-pass membrane protein</topology>
    </subcellularLocation>
</comment>
<name>A0A671XKP0_SPAAU</name>
<feature type="domain" description="C-type lectin" evidence="16">
    <location>
        <begin position="38"/>
        <end position="159"/>
    </location>
</feature>
<evidence type="ECO:0000259" key="18">
    <source>
        <dbReference type="PROSITE" id="PS50221"/>
    </source>
</evidence>
<dbReference type="PANTHER" id="PTHR10877:SF134">
    <property type="entry name" value="POLYCYSTIN-1-LIKE PROTEIN 2"/>
    <property type="match status" value="1"/>
</dbReference>
<evidence type="ECO:0000256" key="3">
    <source>
        <dbReference type="ARBA" id="ARBA00022692"/>
    </source>
</evidence>
<reference evidence="20" key="1">
    <citation type="submission" date="2021-04" db="EMBL/GenBank/DDBJ databases">
        <authorList>
            <consortium name="Wellcome Sanger Institute Data Sharing"/>
        </authorList>
    </citation>
    <scope>NUCLEOTIDE SEQUENCE [LARGE SCALE GENOMIC DNA]</scope>
</reference>
<evidence type="ECO:0000256" key="1">
    <source>
        <dbReference type="ARBA" id="ARBA00004141"/>
    </source>
</evidence>
<dbReference type="PANTHER" id="PTHR10877">
    <property type="entry name" value="POLYCYSTIN FAMILY MEMBER"/>
    <property type="match status" value="1"/>
</dbReference>
<evidence type="ECO:0000256" key="7">
    <source>
        <dbReference type="ARBA" id="ARBA00022989"/>
    </source>
</evidence>
<dbReference type="CDD" id="cd22831">
    <property type="entry name" value="Gal_Rha_Lectin_PKD1L2"/>
    <property type="match status" value="1"/>
</dbReference>
<dbReference type="InterPro" id="IPR057244">
    <property type="entry name" value="GAIN_B"/>
</dbReference>
<dbReference type="InterPro" id="IPR001024">
    <property type="entry name" value="PLAT/LH2_dom"/>
</dbReference>
<dbReference type="Pfam" id="PF02140">
    <property type="entry name" value="SUEL_Lectin"/>
    <property type="match status" value="1"/>
</dbReference>
<feature type="transmembrane region" description="Helical" evidence="14">
    <location>
        <begin position="1159"/>
        <end position="1181"/>
    </location>
</feature>
<dbReference type="GeneTree" id="ENSGT00940000164905"/>
<feature type="domain" description="SUEL-type lectin" evidence="19">
    <location>
        <begin position="167"/>
        <end position="259"/>
    </location>
</feature>
<evidence type="ECO:0000256" key="5">
    <source>
        <dbReference type="ARBA" id="ARBA00022734"/>
    </source>
</evidence>
<evidence type="ECO:0000313" key="20">
    <source>
        <dbReference type="Ensembl" id="ENSSAUP00010051777.1"/>
    </source>
</evidence>
<keyword evidence="10" id="KW-0325">Glycoprotein</keyword>
<feature type="transmembrane region" description="Helical" evidence="14">
    <location>
        <begin position="956"/>
        <end position="977"/>
    </location>
</feature>
<organism evidence="20 21">
    <name type="scientific">Sparus aurata</name>
    <name type="common">Gilthead sea bream</name>
    <dbReference type="NCBI Taxonomy" id="8175"/>
    <lineage>
        <taxon>Eukaryota</taxon>
        <taxon>Metazoa</taxon>
        <taxon>Chordata</taxon>
        <taxon>Craniata</taxon>
        <taxon>Vertebrata</taxon>
        <taxon>Euteleostomi</taxon>
        <taxon>Actinopterygii</taxon>
        <taxon>Neopterygii</taxon>
        <taxon>Teleostei</taxon>
        <taxon>Neoteleostei</taxon>
        <taxon>Acanthomorphata</taxon>
        <taxon>Eupercaria</taxon>
        <taxon>Spariformes</taxon>
        <taxon>Sparidae</taxon>
        <taxon>Sparus</taxon>
    </lineage>
</organism>
<dbReference type="Gene3D" id="2.60.120.740">
    <property type="match status" value="1"/>
</dbReference>
<keyword evidence="6" id="KW-0677">Repeat</keyword>
<dbReference type="Gene3D" id="2.60.60.20">
    <property type="entry name" value="PLAT/LH2 domain"/>
    <property type="match status" value="1"/>
</dbReference>
<keyword evidence="8 14" id="KW-0472">Membrane</keyword>
<keyword evidence="21" id="KW-1185">Reference proteome</keyword>
<dbReference type="InterPro" id="IPR043159">
    <property type="entry name" value="Lectin_gal-bd_sf"/>
</dbReference>
<evidence type="ECO:0000256" key="4">
    <source>
        <dbReference type="ARBA" id="ARBA00022729"/>
    </source>
</evidence>
<dbReference type="SMART" id="SM00303">
    <property type="entry name" value="GPS"/>
    <property type="match status" value="1"/>
</dbReference>
<evidence type="ECO:0000256" key="10">
    <source>
        <dbReference type="ARBA" id="ARBA00023180"/>
    </source>
</evidence>
<dbReference type="Pfam" id="PF08016">
    <property type="entry name" value="PKD_channel"/>
    <property type="match status" value="1"/>
</dbReference>
<dbReference type="InterPro" id="IPR046791">
    <property type="entry name" value="Polycystin_dom"/>
</dbReference>
<feature type="transmembrane region" description="Helical" evidence="14">
    <location>
        <begin position="917"/>
        <end position="936"/>
    </location>
</feature>
<evidence type="ECO:0000256" key="8">
    <source>
        <dbReference type="ARBA" id="ARBA00023136"/>
    </source>
</evidence>
<comment type="caution">
    <text evidence="12">Lacks conserved residue(s) required for the propagation of feature annotation.</text>
</comment>
<evidence type="ECO:0000259" key="16">
    <source>
        <dbReference type="PROSITE" id="PS50041"/>
    </source>
</evidence>
<dbReference type="FunFam" id="2.60.60.20:FF:000008">
    <property type="entry name" value="Polycystic kidney disease 1-like 2, isoform CRA_a"/>
    <property type="match status" value="1"/>
</dbReference>
<feature type="transmembrane region" description="Helical" evidence="14">
    <location>
        <begin position="1521"/>
        <end position="1541"/>
    </location>
</feature>
<dbReference type="InterPro" id="IPR013122">
    <property type="entry name" value="PKD1_2_channel"/>
</dbReference>
<dbReference type="InterPro" id="IPR001304">
    <property type="entry name" value="C-type_lectin-like"/>
</dbReference>
<feature type="signal peptide" evidence="15">
    <location>
        <begin position="1"/>
        <end position="21"/>
    </location>
</feature>
<dbReference type="InterPro" id="IPR003915">
    <property type="entry name" value="PKD_2"/>
</dbReference>
<dbReference type="SUPFAM" id="SSF56436">
    <property type="entry name" value="C-type lectin-like"/>
    <property type="match status" value="1"/>
</dbReference>
<dbReference type="Pfam" id="PF20519">
    <property type="entry name" value="Polycystin_dom"/>
    <property type="match status" value="1"/>
</dbReference>
<keyword evidence="9" id="KW-1015">Disulfide bond</keyword>
<comment type="similarity">
    <text evidence="2">Belongs to the polycystin family.</text>
</comment>
<feature type="transmembrane region" description="Helical" evidence="14">
    <location>
        <begin position="1281"/>
        <end position="1303"/>
    </location>
</feature>
<feature type="transmembrane region" description="Helical" evidence="14">
    <location>
        <begin position="1711"/>
        <end position="1737"/>
    </location>
</feature>
<dbReference type="SUPFAM" id="SSF49723">
    <property type="entry name" value="Lipase/lipooxygenase domain (PLAT/LH2 domain)"/>
    <property type="match status" value="1"/>
</dbReference>
<dbReference type="PRINTS" id="PR01433">
    <property type="entry name" value="POLYCYSTIN2"/>
</dbReference>
<dbReference type="Gene3D" id="1.10.287.70">
    <property type="match status" value="1"/>
</dbReference>
<feature type="transmembrane region" description="Helical" evidence="14">
    <location>
        <begin position="1650"/>
        <end position="1670"/>
    </location>
</feature>
<dbReference type="InterPro" id="IPR016187">
    <property type="entry name" value="CTDL_fold"/>
</dbReference>
<dbReference type="Ensembl" id="ENSSAUT00010054449.1">
    <property type="protein sequence ID" value="ENSSAUP00010051777.1"/>
    <property type="gene ID" value="ENSSAUG00010021487.1"/>
</dbReference>
<evidence type="ECO:0000259" key="19">
    <source>
        <dbReference type="PROSITE" id="PS50228"/>
    </source>
</evidence>
<dbReference type="GO" id="GO:0005509">
    <property type="term" value="F:calcium ion binding"/>
    <property type="evidence" value="ECO:0007669"/>
    <property type="project" value="InterPro"/>
</dbReference>
<keyword evidence="3 14" id="KW-0812">Transmembrane</keyword>
<dbReference type="PROSITE" id="PS50221">
    <property type="entry name" value="GAIN_B"/>
    <property type="match status" value="1"/>
</dbReference>
<dbReference type="SUPFAM" id="SSF49299">
    <property type="entry name" value="PKD domain"/>
    <property type="match status" value="1"/>
</dbReference>
<accession>A0A671XKP0</accession>
<feature type="domain" description="GAIN-B" evidence="18">
    <location>
        <begin position="545"/>
        <end position="694"/>
    </location>
</feature>
<sequence length="1801" mass="201848">MESTTFPTLTLLLFLSWTCYAEEDTEDTLYCPEHQEGFDGSCYEFVALQRSFLSAQVWCEQGGGHLAFILNDEIQQFLQKHLEPGKDWWLGLAPAAPNLTLDSAASEGSLAWLDGSDVSYSNWENSPDPHTACGHVLRHSGFQWEATGNCSQELNFICQFDSGRSIVCDGQNATLQCGSGQVIEVDDGFYGRKTIHYCRSKLIAAPTSSQEECSWIDVTDSVTAHCHGLQACQAPVDLSSFGEPCPMLGSYLSIEYHCKHGLHLLMSKLAAVFDNVTITVKWLLHPFQGNLTCKLNAGDGHTIDPYSPAEMESNVMHVFNRPGVFMVGVECSTSDWHVTAQKSITIQEPVGEFGLITCYSRNMSTDGPKFNALHGRPVQIQVEVEAGKSVLHCHVVANSSVDTGITPHNITLNALVLEKLGHGCHNLTLTASNRVTSQPVSTGLELCLLEPVEGLQASVTAEGDDCPDSTNLIIGVSLERGAPVELLFTLTGATDAISETRDMLNGSFQAYTFSSPLEGTSILLPRLDVGQENSTVLDLANFSTLIIDVPSPDVTLVLKMEPSEDISFMLFLGYRDYPNDENHVAKTQIPLENATDGEKYTWVLSPKDRTGNVGVHYLVMRPIVEPGVKFINATVNVISIAAQCKYWNETESSWSEDGCRVGPLTTPLVTQCLCNHLTFFGSSFFVMPNLVDVSRTTELFATFTNNPVVVCFVGAIFAVYIMVVVWARRKDIQDSAKVKITVLEDNDPLAEYRYMLTFSTGHRHGAATSSQVTITLLGTEGESEPHHLTDSEKPVFERGGMDMFLLTTHFSLGDLQSIRLWHDNSGAHPAWYVNKVMVQDLESGQKWHFLCNSWLAVDVGECALDKVFPVATEMDLKRFSNLFFMKTAKDFRDGHIWFSVISRPPCSTFTRVQRVSCCFSLLLCTMLTSIMFWGIPTDPSEQTMDLGHIEFTWQQVMIGIQSSIIMFPINLLIVSIFRNTRPREKSTKADSASKQGKTVRVSPSQTSSPHKELKDITPDTRIAQSLSKAMKSPLPELELRSGQPADINTLLSLVEDIIRQQNRAAGDFYSDASKRDRSMILSLEDSVWGSPERTSDEAQKKSNNSRYLYRQLRHVEKELGLLGPSRFSNPGSYNRAMQQVQGMKGLLEYRLPSSRGLPWWFVFVGWILVIATSGVSGYFTMMYGLTYGKDRSISWLISMVVSFFESLFITQPLKVLGFAAFFALVLKKVDQEEYGDPVSLSSDDHDAVRAARRDSTCSFYQPPPPTDIERMRNNMIKEQKVFALIREILVYMGFMWMLLLVAYGQRDPNAYFLTQHIRQSFSRDISDSMSIQDVFTWANTTLLSNLFGEHPGFITDGNSKLVGNARLRQVRVNKNSCPVAPSMQQPKRDCHALYSWELEDMGSYGPGWSHYVADNTSVDLNSPWAYQSQGKLRAYPIWGSVKLYRGGGFVVDLGPDSPNSSKTLQHLYDNTWFDMYTQAIFVEFTVYNANVNLFCIVTLMLETTFRSELQSVRLYQSTGGLHVFVMASEAIYFFFIIYYMFVQGKLMKQQRYAYFKSKWNLLELAIIILSWSALSVFIKRTLLGKRDIEYYQNHKDQYASFHETAKADAVLGYLIAFLVLLATVKLWHLLRLNPKLHMITATLQRAWTDISGFLVVMTIMFLAYSIASNLMYGWKLYSYRTLLDAAQTMISLQLGIFNYEEVLNYNPVLGAFLIGSCIVFMTFVVLNLFISVILVAFSQEQIHHKPSEEDEIVDLMLMKLCSLFGLKFKQQGGDCLTERPDVSSVSNNGLSMISSGNSCDG</sequence>
<dbReference type="InterPro" id="IPR016186">
    <property type="entry name" value="C-type_lectin-like/link_sf"/>
</dbReference>
<dbReference type="Pfam" id="PF01825">
    <property type="entry name" value="GPS"/>
    <property type="match status" value="1"/>
</dbReference>
<evidence type="ECO:0000313" key="21">
    <source>
        <dbReference type="Proteomes" id="UP000472265"/>
    </source>
</evidence>
<dbReference type="Gene3D" id="3.10.100.10">
    <property type="entry name" value="Mannose-Binding Protein A, subunit A"/>
    <property type="match status" value="1"/>
</dbReference>
<feature type="region of interest" description="Disordered" evidence="13">
    <location>
        <begin position="984"/>
        <end position="1015"/>
    </location>
</feature>
<feature type="chain" id="PRO_5025344890" evidence="15">
    <location>
        <begin position="22"/>
        <end position="1801"/>
    </location>
</feature>
<dbReference type="InterPro" id="IPR000203">
    <property type="entry name" value="GPS"/>
</dbReference>
<proteinExistence type="inferred from homology"/>
<evidence type="ECO:0000256" key="6">
    <source>
        <dbReference type="ARBA" id="ARBA00022737"/>
    </source>
</evidence>
<evidence type="ECO:0000256" key="2">
    <source>
        <dbReference type="ARBA" id="ARBA00007200"/>
    </source>
</evidence>
<feature type="disulfide bond" evidence="11">
    <location>
        <begin position="1377"/>
        <end position="1390"/>
    </location>
</feature>
<dbReference type="SMART" id="SM00308">
    <property type="entry name" value="LH2"/>
    <property type="match status" value="1"/>
</dbReference>
<reference evidence="20" key="2">
    <citation type="submission" date="2025-08" db="UniProtKB">
        <authorList>
            <consortium name="Ensembl"/>
        </authorList>
    </citation>
    <scope>IDENTIFICATION</scope>
</reference>
<dbReference type="InterPro" id="IPR000922">
    <property type="entry name" value="Lectin_gal-bd_dom"/>
</dbReference>
<evidence type="ECO:0000256" key="15">
    <source>
        <dbReference type="SAM" id="SignalP"/>
    </source>
</evidence>
<dbReference type="GO" id="GO:0050982">
    <property type="term" value="P:detection of mechanical stimulus"/>
    <property type="evidence" value="ECO:0007669"/>
    <property type="project" value="TreeGrafter"/>
</dbReference>
<dbReference type="InterPro" id="IPR046338">
    <property type="entry name" value="GAIN_dom_sf"/>
</dbReference>
<evidence type="ECO:0000259" key="17">
    <source>
        <dbReference type="PROSITE" id="PS50095"/>
    </source>
</evidence>
<keyword evidence="5" id="KW-0430">Lectin</keyword>
<dbReference type="FunFam" id="1.10.287.70:FF:000086">
    <property type="entry name" value="Polycystic kidney disease 2"/>
    <property type="match status" value="1"/>
</dbReference>
<dbReference type="GO" id="GO:0030246">
    <property type="term" value="F:carbohydrate binding"/>
    <property type="evidence" value="ECO:0007669"/>
    <property type="project" value="UniProtKB-KW"/>
</dbReference>
<dbReference type="CDD" id="cd00037">
    <property type="entry name" value="CLECT"/>
    <property type="match status" value="1"/>
</dbReference>
<dbReference type="Pfam" id="PF01477">
    <property type="entry name" value="PLAT"/>
    <property type="match status" value="1"/>
</dbReference>
<evidence type="ECO:0000256" key="14">
    <source>
        <dbReference type="SAM" id="Phobius"/>
    </source>
</evidence>
<keyword evidence="7 14" id="KW-1133">Transmembrane helix</keyword>
<gene>
    <name evidence="20" type="primary">LOC115580475</name>
</gene>
<dbReference type="CDD" id="cd01752">
    <property type="entry name" value="PLAT_polycystin"/>
    <property type="match status" value="1"/>
</dbReference>
<dbReference type="InterPro" id="IPR042060">
    <property type="entry name" value="PLAT_polycystin1"/>
</dbReference>